<reference evidence="3" key="1">
    <citation type="submission" date="2021-01" db="EMBL/GenBank/DDBJ databases">
        <authorList>
            <person name="Lovell J.T."/>
            <person name="Bentley N."/>
            <person name="Bhattarai G."/>
            <person name="Jenkins J.W."/>
            <person name="Sreedasyam A."/>
            <person name="Alarcon Y."/>
            <person name="Bock C."/>
            <person name="Boston L."/>
            <person name="Carlson J."/>
            <person name="Cervantes K."/>
            <person name="Clermont K."/>
            <person name="Krom N."/>
            <person name="Kubenka K."/>
            <person name="Mamidi S."/>
            <person name="Mattison C."/>
            <person name="Monteros M."/>
            <person name="Pisani C."/>
            <person name="Plott C."/>
            <person name="Rajasekar S."/>
            <person name="Rhein H.S."/>
            <person name="Rohla C."/>
            <person name="Song M."/>
            <person name="Hilaire R.S."/>
            <person name="Shu S."/>
            <person name="Wells L."/>
            <person name="Wang X."/>
            <person name="Webber J."/>
            <person name="Heerema R.J."/>
            <person name="Klein P."/>
            <person name="Conner P."/>
            <person name="Grauke L."/>
            <person name="Grimwood J."/>
            <person name="Schmutz J."/>
            <person name="Randall J.J."/>
        </authorList>
    </citation>
    <scope>NUCLEOTIDE SEQUENCE</scope>
    <source>
        <tissue evidence="3">Leaf</tissue>
    </source>
</reference>
<evidence type="ECO:0000256" key="1">
    <source>
        <dbReference type="SAM" id="MobiDB-lite"/>
    </source>
</evidence>
<evidence type="ECO:0000313" key="4">
    <source>
        <dbReference type="Proteomes" id="UP000811246"/>
    </source>
</evidence>
<dbReference type="Proteomes" id="UP000811246">
    <property type="component" value="Unassembled WGS sequence"/>
</dbReference>
<gene>
    <name evidence="3" type="ORF">I3842_Q068700</name>
</gene>
<sequence length="83" mass="9551">MAARSSPRPQRNFTSAANGHPWQPTTMPEAHTKKSEDEISEDRICLMGLIFFVGSTLCKNRCKYANIVFIFQFFFAVIHMHIM</sequence>
<protein>
    <submittedName>
        <fullName evidence="3">Uncharacterized protein</fullName>
    </submittedName>
</protein>
<organism evidence="3 4">
    <name type="scientific">Carya illinoinensis</name>
    <name type="common">Pecan</name>
    <dbReference type="NCBI Taxonomy" id="32201"/>
    <lineage>
        <taxon>Eukaryota</taxon>
        <taxon>Viridiplantae</taxon>
        <taxon>Streptophyta</taxon>
        <taxon>Embryophyta</taxon>
        <taxon>Tracheophyta</taxon>
        <taxon>Spermatophyta</taxon>
        <taxon>Magnoliopsida</taxon>
        <taxon>eudicotyledons</taxon>
        <taxon>Gunneridae</taxon>
        <taxon>Pentapetalae</taxon>
        <taxon>rosids</taxon>
        <taxon>fabids</taxon>
        <taxon>Fagales</taxon>
        <taxon>Juglandaceae</taxon>
        <taxon>Carya</taxon>
    </lineage>
</organism>
<name>A0A922A3G8_CARIL</name>
<evidence type="ECO:0000313" key="3">
    <source>
        <dbReference type="EMBL" id="KAG6620446.1"/>
    </source>
</evidence>
<keyword evidence="2" id="KW-1133">Transmembrane helix</keyword>
<dbReference type="AlphaFoldDB" id="A0A922A3G8"/>
<proteinExistence type="predicted"/>
<feature type="transmembrane region" description="Helical" evidence="2">
    <location>
        <begin position="64"/>
        <end position="82"/>
    </location>
</feature>
<feature type="region of interest" description="Disordered" evidence="1">
    <location>
        <begin position="1"/>
        <end position="35"/>
    </location>
</feature>
<keyword evidence="2" id="KW-0812">Transmembrane</keyword>
<dbReference type="EMBL" id="MU228907">
    <property type="protein sequence ID" value="KAG6620446.1"/>
    <property type="molecule type" value="Genomic_DNA"/>
</dbReference>
<accession>A0A922A3G8</accession>
<comment type="caution">
    <text evidence="3">The sequence shown here is derived from an EMBL/GenBank/DDBJ whole genome shotgun (WGS) entry which is preliminary data.</text>
</comment>
<evidence type="ECO:0000256" key="2">
    <source>
        <dbReference type="SAM" id="Phobius"/>
    </source>
</evidence>
<keyword evidence="2" id="KW-0472">Membrane</keyword>
<feature type="compositionally biased region" description="Polar residues" evidence="1">
    <location>
        <begin position="7"/>
        <end position="17"/>
    </location>
</feature>